<feature type="region of interest" description="Disordered" evidence="1">
    <location>
        <begin position="1"/>
        <end position="34"/>
    </location>
</feature>
<gene>
    <name evidence="3" type="ORF">Vbra_5556</name>
</gene>
<dbReference type="InParanoid" id="A0A0G4F2W8"/>
<dbReference type="EMBL" id="CDMY01000363">
    <property type="protein sequence ID" value="CEM05745.1"/>
    <property type="molecule type" value="Genomic_DNA"/>
</dbReference>
<evidence type="ECO:0000256" key="1">
    <source>
        <dbReference type="SAM" id="MobiDB-lite"/>
    </source>
</evidence>
<feature type="transmembrane region" description="Helical" evidence="2">
    <location>
        <begin position="220"/>
        <end position="237"/>
    </location>
</feature>
<organism evidence="3 4">
    <name type="scientific">Vitrella brassicaformis (strain CCMP3155)</name>
    <dbReference type="NCBI Taxonomy" id="1169540"/>
    <lineage>
        <taxon>Eukaryota</taxon>
        <taxon>Sar</taxon>
        <taxon>Alveolata</taxon>
        <taxon>Colpodellida</taxon>
        <taxon>Vitrellaceae</taxon>
        <taxon>Vitrella</taxon>
    </lineage>
</organism>
<keyword evidence="2" id="KW-0472">Membrane</keyword>
<sequence length="304" mass="33675">MASSRFQRLPADEGDDEHGEAMMNGHDTGVDDPSRRRAVEGMVKGRDRAWSSDDIEDPASLPTVVHGGMATVNFVSDHGEAQVLALPAGEYSLKQLQGLIPRVLRLVKADPRDTRGSFPFRPCDDALGVSTDHPSPTPSLSPIFGLGRRGSNQRLSASMNTMGASQRGSAFVLEGGKSYVAQRAFEHQDSPIAHLLSRRGSDGEESFHSWFSFLQQVVKVFHMVYWIVVIAEVVALLESNHCEGDFRRNATFFCGFLTFLLAVIGVAGDSEWMSGYLMVAIYLLTAIYFQIIFVRQWFVNVCYY</sequence>
<evidence type="ECO:0000256" key="2">
    <source>
        <dbReference type="SAM" id="Phobius"/>
    </source>
</evidence>
<reference evidence="3 4" key="1">
    <citation type="submission" date="2014-11" db="EMBL/GenBank/DDBJ databases">
        <authorList>
            <person name="Zhu J."/>
            <person name="Qi W."/>
            <person name="Song R."/>
        </authorList>
    </citation>
    <scope>NUCLEOTIDE SEQUENCE [LARGE SCALE GENOMIC DNA]</scope>
</reference>
<accession>A0A0G4F2W8</accession>
<dbReference type="AlphaFoldDB" id="A0A0G4F2W8"/>
<name>A0A0G4F2W8_VITBC</name>
<keyword evidence="2" id="KW-0812">Transmembrane</keyword>
<feature type="transmembrane region" description="Helical" evidence="2">
    <location>
        <begin position="273"/>
        <end position="294"/>
    </location>
</feature>
<feature type="transmembrane region" description="Helical" evidence="2">
    <location>
        <begin position="249"/>
        <end position="267"/>
    </location>
</feature>
<keyword evidence="4" id="KW-1185">Reference proteome</keyword>
<evidence type="ECO:0000313" key="4">
    <source>
        <dbReference type="Proteomes" id="UP000041254"/>
    </source>
</evidence>
<feature type="region of interest" description="Disordered" evidence="1">
    <location>
        <begin position="117"/>
        <end position="144"/>
    </location>
</feature>
<proteinExistence type="predicted"/>
<dbReference type="Proteomes" id="UP000041254">
    <property type="component" value="Unassembled WGS sequence"/>
</dbReference>
<protein>
    <submittedName>
        <fullName evidence="3">Uncharacterized protein</fullName>
    </submittedName>
</protein>
<dbReference type="VEuPathDB" id="CryptoDB:Vbra_5556"/>
<evidence type="ECO:0000313" key="3">
    <source>
        <dbReference type="EMBL" id="CEM05745.1"/>
    </source>
</evidence>
<keyword evidence="2" id="KW-1133">Transmembrane helix</keyword>